<evidence type="ECO:0000256" key="2">
    <source>
        <dbReference type="ARBA" id="ARBA00022723"/>
    </source>
</evidence>
<reference evidence="6" key="1">
    <citation type="journal article" date="2015" name="PLoS Genet.">
        <title>Genome Sequence and Transcriptome Analyses of Chrysochromulina tobin: Metabolic Tools for Enhanced Algal Fitness in the Prominent Order Prymnesiales (Haptophyceae).</title>
        <authorList>
            <person name="Hovde B.T."/>
            <person name="Deodato C.R."/>
            <person name="Hunsperger H.M."/>
            <person name="Ryken S.A."/>
            <person name="Yost W."/>
            <person name="Jha R.K."/>
            <person name="Patterson J."/>
            <person name="Monnat R.J. Jr."/>
            <person name="Barlow S.B."/>
            <person name="Starkenburg S.R."/>
            <person name="Cattolico R.A."/>
        </authorList>
    </citation>
    <scope>NUCLEOTIDE SEQUENCE</scope>
    <source>
        <strain evidence="6">CCMP291</strain>
    </source>
</reference>
<keyword evidence="5" id="KW-0413">Isomerase</keyword>
<keyword evidence="2" id="KW-0479">Metal-binding</keyword>
<organism evidence="5 6">
    <name type="scientific">Chrysochromulina tobinii</name>
    <dbReference type="NCBI Taxonomy" id="1460289"/>
    <lineage>
        <taxon>Eukaryota</taxon>
        <taxon>Haptista</taxon>
        <taxon>Haptophyta</taxon>
        <taxon>Prymnesiophyceae</taxon>
        <taxon>Prymnesiales</taxon>
        <taxon>Chrysochromulinaceae</taxon>
        <taxon>Chrysochromulina</taxon>
    </lineage>
</organism>
<dbReference type="InterPro" id="IPR015813">
    <property type="entry name" value="Pyrv/PenolPyrv_kinase-like_dom"/>
</dbReference>
<dbReference type="InterPro" id="IPR005000">
    <property type="entry name" value="Aldolase/citrate-lyase_domain"/>
</dbReference>
<dbReference type="GO" id="GO:0005737">
    <property type="term" value="C:cytoplasm"/>
    <property type="evidence" value="ECO:0007669"/>
    <property type="project" value="TreeGrafter"/>
</dbReference>
<gene>
    <name evidence="5" type="ORF">Ctob_012218</name>
</gene>
<dbReference type="EMBL" id="JWZX01001520">
    <property type="protein sequence ID" value="KOO33437.1"/>
    <property type="molecule type" value="Genomic_DNA"/>
</dbReference>
<dbReference type="GO" id="GO:0046872">
    <property type="term" value="F:metal ion binding"/>
    <property type="evidence" value="ECO:0007669"/>
    <property type="project" value="UniProtKB-KW"/>
</dbReference>
<evidence type="ECO:0000313" key="6">
    <source>
        <dbReference type="Proteomes" id="UP000037460"/>
    </source>
</evidence>
<protein>
    <submittedName>
        <fullName evidence="5">3,2-trans-enoyl-CoA isomerase</fullName>
    </submittedName>
</protein>
<comment type="caution">
    <text evidence="5">The sequence shown here is derived from an EMBL/GenBank/DDBJ whole genome shotgun (WGS) entry which is preliminary data.</text>
</comment>
<dbReference type="OrthoDB" id="1621678at2759"/>
<dbReference type="InterPro" id="IPR040442">
    <property type="entry name" value="Pyrv_kinase-like_dom_sf"/>
</dbReference>
<proteinExistence type="inferred from homology"/>
<dbReference type="SUPFAM" id="SSF51621">
    <property type="entry name" value="Phosphoenolpyruvate/pyruvate domain"/>
    <property type="match status" value="1"/>
</dbReference>
<keyword evidence="3" id="KW-0456">Lyase</keyword>
<evidence type="ECO:0000256" key="3">
    <source>
        <dbReference type="ARBA" id="ARBA00023239"/>
    </source>
</evidence>
<dbReference type="InterPro" id="IPR050251">
    <property type="entry name" value="HpcH-HpaI_aldolase"/>
</dbReference>
<dbReference type="PANTHER" id="PTHR30502">
    <property type="entry name" value="2-KETO-3-DEOXY-L-RHAMNONATE ALDOLASE"/>
    <property type="match status" value="1"/>
</dbReference>
<sequence>MDRAAYIAPQRNNPAWLAELKEGKRMALGCAINTSSTLAAEICSATGYDFILIDQQHSAIDPEKIRCLLQAVHAGGSKAMVRVGGCYDRVGIQQAFDCGADAIMVPCAQTAEDVKHAVSCAKYPVNGPGSQGGTRSVYLNLRPQLPGGFPALFEYASTRGNAETIMCFQIETAGALKNIKEICAVPGIDIAFIGPGDLATDMGLVRQHGMPACWGVPEFKEAEKEIAEACKASGVVAGYWSSDLKAKGELGFRFFVVNADIHAMQAALATQLAEKRAEAANFGTPSGLKE</sequence>
<dbReference type="Gene3D" id="3.20.20.60">
    <property type="entry name" value="Phosphoenolpyruvate-binding domains"/>
    <property type="match status" value="1"/>
</dbReference>
<dbReference type="PANTHER" id="PTHR30502:SF0">
    <property type="entry name" value="PHOSPHOENOLPYRUVATE CARBOXYLASE FAMILY PROTEIN"/>
    <property type="match status" value="1"/>
</dbReference>
<evidence type="ECO:0000259" key="4">
    <source>
        <dbReference type="Pfam" id="PF03328"/>
    </source>
</evidence>
<dbReference type="GO" id="GO:0016853">
    <property type="term" value="F:isomerase activity"/>
    <property type="evidence" value="ECO:0007669"/>
    <property type="project" value="UniProtKB-KW"/>
</dbReference>
<dbReference type="AlphaFoldDB" id="A0A0M0K4B0"/>
<dbReference type="GO" id="GO:0016832">
    <property type="term" value="F:aldehyde-lyase activity"/>
    <property type="evidence" value="ECO:0007669"/>
    <property type="project" value="TreeGrafter"/>
</dbReference>
<keyword evidence="6" id="KW-1185">Reference proteome</keyword>
<dbReference type="Proteomes" id="UP000037460">
    <property type="component" value="Unassembled WGS sequence"/>
</dbReference>
<name>A0A0M0K4B0_9EUKA</name>
<evidence type="ECO:0000313" key="5">
    <source>
        <dbReference type="EMBL" id="KOO33437.1"/>
    </source>
</evidence>
<feature type="domain" description="HpcH/HpaI aldolase/citrate lyase" evidence="4">
    <location>
        <begin position="33"/>
        <end position="237"/>
    </location>
</feature>
<dbReference type="Pfam" id="PF03328">
    <property type="entry name" value="HpcH_HpaI"/>
    <property type="match status" value="1"/>
</dbReference>
<accession>A0A0M0K4B0</accession>
<comment type="similarity">
    <text evidence="1">Belongs to the HpcH/HpaI aldolase family.</text>
</comment>
<evidence type="ECO:0000256" key="1">
    <source>
        <dbReference type="ARBA" id="ARBA00005568"/>
    </source>
</evidence>